<accession>A0AB39CDN8</accession>
<sequence length="210" mass="24187">MNQVNEELNKAEDTRGPKIDLEARLAAEDDASENVRARTPEELDEQLAAILLRDRQGAAVFQQKQRKARWILRIWLFVSTVGLFALLGAVGWTYRDHVVQDWDRYASPVSNCIFKVGDRTVRSTREVSYRYYTVFGWRFYDTKTVEEKNWVELPNSASSVLAHLPDGSYRKITTSDAENGRYPLPIADTYSFFMDNGKNLAVVSYKEMCK</sequence>
<dbReference type="EMBL" id="PQ015379">
    <property type="protein sequence ID" value="XDJ14988.1"/>
    <property type="molecule type" value="Genomic_DNA"/>
</dbReference>
<keyword evidence="1" id="KW-0812">Transmembrane</keyword>
<evidence type="ECO:0000256" key="1">
    <source>
        <dbReference type="SAM" id="Phobius"/>
    </source>
</evidence>
<name>A0AB39CDN8_9VIRU</name>
<evidence type="ECO:0000313" key="2">
    <source>
        <dbReference type="EMBL" id="XDJ14988.1"/>
    </source>
</evidence>
<keyword evidence="1" id="KW-0472">Membrane</keyword>
<protein>
    <submittedName>
        <fullName evidence="2">Uncharacterized protein</fullName>
    </submittedName>
</protein>
<organism evidence="2">
    <name type="scientific">Pseudomonas phage HRDY3</name>
    <dbReference type="NCBI Taxonomy" id="3236930"/>
    <lineage>
        <taxon>Viruses</taxon>
    </lineage>
</organism>
<reference evidence="2" key="1">
    <citation type="submission" date="2024-07" db="EMBL/GenBank/DDBJ databases">
        <authorList>
            <person name="Bringhurst R.M."/>
            <person name="Homer T.E."/>
        </authorList>
    </citation>
    <scope>NUCLEOTIDE SEQUENCE</scope>
</reference>
<proteinExistence type="predicted"/>
<keyword evidence="1" id="KW-1133">Transmembrane helix</keyword>
<feature type="transmembrane region" description="Helical" evidence="1">
    <location>
        <begin position="74"/>
        <end position="94"/>
    </location>
</feature>